<dbReference type="EMBL" id="VDEP01000339">
    <property type="protein sequence ID" value="KAA1100709.1"/>
    <property type="molecule type" value="Genomic_DNA"/>
</dbReference>
<keyword evidence="1 2" id="KW-0728">SH3 domain</keyword>
<evidence type="ECO:0000259" key="3">
    <source>
        <dbReference type="PROSITE" id="PS50002"/>
    </source>
</evidence>
<gene>
    <name evidence="4" type="ORF">PGTUg99_018422</name>
</gene>
<evidence type="ECO:0000256" key="2">
    <source>
        <dbReference type="PROSITE-ProRule" id="PRU00192"/>
    </source>
</evidence>
<dbReference type="InterPro" id="IPR001452">
    <property type="entry name" value="SH3_domain"/>
</dbReference>
<dbReference type="AlphaFoldDB" id="A0A5B0PL78"/>
<dbReference type="Pfam" id="PF00018">
    <property type="entry name" value="SH3_1"/>
    <property type="match status" value="1"/>
</dbReference>
<dbReference type="InterPro" id="IPR036028">
    <property type="entry name" value="SH3-like_dom_sf"/>
</dbReference>
<evidence type="ECO:0000256" key="1">
    <source>
        <dbReference type="ARBA" id="ARBA00022443"/>
    </source>
</evidence>
<dbReference type="SUPFAM" id="SSF50044">
    <property type="entry name" value="SH3-domain"/>
    <property type="match status" value="1"/>
</dbReference>
<dbReference type="Gene3D" id="2.30.30.40">
    <property type="entry name" value="SH3 Domains"/>
    <property type="match status" value="1"/>
</dbReference>
<organism evidence="4 5">
    <name type="scientific">Puccinia graminis f. sp. tritici</name>
    <dbReference type="NCBI Taxonomy" id="56615"/>
    <lineage>
        <taxon>Eukaryota</taxon>
        <taxon>Fungi</taxon>
        <taxon>Dikarya</taxon>
        <taxon>Basidiomycota</taxon>
        <taxon>Pucciniomycotina</taxon>
        <taxon>Pucciniomycetes</taxon>
        <taxon>Pucciniales</taxon>
        <taxon>Pucciniaceae</taxon>
        <taxon>Puccinia</taxon>
    </lineage>
</organism>
<proteinExistence type="predicted"/>
<evidence type="ECO:0000313" key="5">
    <source>
        <dbReference type="Proteomes" id="UP000325313"/>
    </source>
</evidence>
<evidence type="ECO:0000313" key="4">
    <source>
        <dbReference type="EMBL" id="KAA1100709.1"/>
    </source>
</evidence>
<dbReference type="PROSITE" id="PS50002">
    <property type="entry name" value="SH3"/>
    <property type="match status" value="1"/>
</dbReference>
<sequence length="56" mass="6297">MPEEFSFQANDIIAITQTDPDGWWQGELLDDFRRKQNSANGNGGNVLPSNFVDLLN</sequence>
<accession>A0A5B0PL78</accession>
<dbReference type="Proteomes" id="UP000325313">
    <property type="component" value="Unassembled WGS sequence"/>
</dbReference>
<feature type="domain" description="SH3" evidence="3">
    <location>
        <begin position="1"/>
        <end position="56"/>
    </location>
</feature>
<name>A0A5B0PL78_PUCGR</name>
<protein>
    <recommendedName>
        <fullName evidence="3">SH3 domain-containing protein</fullName>
    </recommendedName>
</protein>
<comment type="caution">
    <text evidence="4">The sequence shown here is derived from an EMBL/GenBank/DDBJ whole genome shotgun (WGS) entry which is preliminary data.</text>
</comment>
<reference evidence="4 5" key="1">
    <citation type="submission" date="2019-05" db="EMBL/GenBank/DDBJ databases">
        <title>Emergence of the Ug99 lineage of the wheat stem rust pathogen through somatic hybridization.</title>
        <authorList>
            <person name="Li F."/>
            <person name="Upadhyaya N.M."/>
            <person name="Sperschneider J."/>
            <person name="Matny O."/>
            <person name="Nguyen-Phuc H."/>
            <person name="Mago R."/>
            <person name="Raley C."/>
            <person name="Miller M.E."/>
            <person name="Silverstein K.A.T."/>
            <person name="Henningsen E."/>
            <person name="Hirsch C.D."/>
            <person name="Visser B."/>
            <person name="Pretorius Z.A."/>
            <person name="Steffenson B.J."/>
            <person name="Schwessinger B."/>
            <person name="Dodds P.N."/>
            <person name="Figueroa M."/>
        </authorList>
    </citation>
    <scope>NUCLEOTIDE SEQUENCE [LARGE SCALE GENOMIC DNA]</scope>
    <source>
        <strain evidence="4 5">Ug99</strain>
    </source>
</reference>